<name>A0AAW2DZQ5_9ROSI</name>
<gene>
    <name evidence="2" type="ORF">SO802_001824</name>
</gene>
<feature type="compositionally biased region" description="Polar residues" evidence="1">
    <location>
        <begin position="21"/>
        <end position="39"/>
    </location>
</feature>
<organism evidence="2 3">
    <name type="scientific">Lithocarpus litseifolius</name>
    <dbReference type="NCBI Taxonomy" id="425828"/>
    <lineage>
        <taxon>Eukaryota</taxon>
        <taxon>Viridiplantae</taxon>
        <taxon>Streptophyta</taxon>
        <taxon>Embryophyta</taxon>
        <taxon>Tracheophyta</taxon>
        <taxon>Spermatophyta</taxon>
        <taxon>Magnoliopsida</taxon>
        <taxon>eudicotyledons</taxon>
        <taxon>Gunneridae</taxon>
        <taxon>Pentapetalae</taxon>
        <taxon>rosids</taxon>
        <taxon>fabids</taxon>
        <taxon>Fagales</taxon>
        <taxon>Fagaceae</taxon>
        <taxon>Lithocarpus</taxon>
    </lineage>
</organism>
<proteinExistence type="predicted"/>
<evidence type="ECO:0000313" key="3">
    <source>
        <dbReference type="Proteomes" id="UP001459277"/>
    </source>
</evidence>
<evidence type="ECO:0000313" key="2">
    <source>
        <dbReference type="EMBL" id="KAL0014755.1"/>
    </source>
</evidence>
<accession>A0AAW2DZQ5</accession>
<dbReference type="AlphaFoldDB" id="A0AAW2DZQ5"/>
<protein>
    <submittedName>
        <fullName evidence="2">Uncharacterized protein</fullName>
    </submittedName>
</protein>
<sequence>MAAANAGQIDHAQPRPIDESVLTQQPNHQSEAIHNTTDLANDPGSLTYRNRSEEFSNRELVVDDRVLDIIKALGLEGLLRIPGREIDHGLITTLVER</sequence>
<feature type="region of interest" description="Disordered" evidence="1">
    <location>
        <begin position="1"/>
        <end position="48"/>
    </location>
</feature>
<reference evidence="2 3" key="1">
    <citation type="submission" date="2024-01" db="EMBL/GenBank/DDBJ databases">
        <title>A telomere-to-telomere, gap-free genome of sweet tea (Lithocarpus litseifolius).</title>
        <authorList>
            <person name="Zhou J."/>
        </authorList>
    </citation>
    <scope>NUCLEOTIDE SEQUENCE [LARGE SCALE GENOMIC DNA]</scope>
    <source>
        <strain evidence="2">Zhou-2022a</strain>
        <tissue evidence="2">Leaf</tissue>
    </source>
</reference>
<dbReference type="EMBL" id="JAZDWU010000001">
    <property type="protein sequence ID" value="KAL0014755.1"/>
    <property type="molecule type" value="Genomic_DNA"/>
</dbReference>
<comment type="caution">
    <text evidence="2">The sequence shown here is derived from an EMBL/GenBank/DDBJ whole genome shotgun (WGS) entry which is preliminary data.</text>
</comment>
<dbReference type="Proteomes" id="UP001459277">
    <property type="component" value="Unassembled WGS sequence"/>
</dbReference>
<evidence type="ECO:0000256" key="1">
    <source>
        <dbReference type="SAM" id="MobiDB-lite"/>
    </source>
</evidence>
<keyword evidence="3" id="KW-1185">Reference proteome</keyword>